<dbReference type="NCBIfam" id="TIGR00106">
    <property type="entry name" value="MTH1187 family thiamine-binding protein"/>
    <property type="match status" value="1"/>
</dbReference>
<feature type="domain" description="Thiamine-binding protein" evidence="2">
    <location>
        <begin position="6"/>
        <end position="93"/>
    </location>
</feature>
<evidence type="ECO:0000313" key="3">
    <source>
        <dbReference type="EMBL" id="HCW93358.1"/>
    </source>
</evidence>
<name>A0A3D5QCA6_FLESI</name>
<evidence type="ECO:0000313" key="4">
    <source>
        <dbReference type="Proteomes" id="UP000262325"/>
    </source>
</evidence>
<dbReference type="InterPro" id="IPR002767">
    <property type="entry name" value="Thiamine_BP"/>
</dbReference>
<dbReference type="Gene3D" id="3.30.70.930">
    <property type="match status" value="1"/>
</dbReference>
<dbReference type="Pfam" id="PF01910">
    <property type="entry name" value="Thiamine_BP"/>
    <property type="match status" value="1"/>
</dbReference>
<sequence>MSTMAFFSITPIGSGESVSRYVARVIESVKKSGLEWQLTPMGTIVEGDNVKEVFDAINEGVKQLDDCNRLSISIKIDHRKNRKKGMDDKVESVFGKM</sequence>
<dbReference type="PANTHER" id="PTHR33777">
    <property type="entry name" value="UPF0045 PROTEIN ECM15"/>
    <property type="match status" value="1"/>
</dbReference>
<proteinExistence type="inferred from homology"/>
<gene>
    <name evidence="3" type="ORF">DHM44_06730</name>
</gene>
<dbReference type="GO" id="GO:0005829">
    <property type="term" value="C:cytosol"/>
    <property type="evidence" value="ECO:0007669"/>
    <property type="project" value="TreeGrafter"/>
</dbReference>
<comment type="similarity">
    <text evidence="1">Belongs to the UPF0045 family.</text>
</comment>
<protein>
    <recommendedName>
        <fullName evidence="2">Thiamine-binding protein domain-containing protein</fullName>
    </recommendedName>
</protein>
<dbReference type="Proteomes" id="UP000262325">
    <property type="component" value="Unassembled WGS sequence"/>
</dbReference>
<evidence type="ECO:0000256" key="1">
    <source>
        <dbReference type="ARBA" id="ARBA00010272"/>
    </source>
</evidence>
<accession>A0A3D5QCA6</accession>
<reference evidence="3 4" key="1">
    <citation type="journal article" date="2018" name="Nat. Biotechnol.">
        <title>A standardized bacterial taxonomy based on genome phylogeny substantially revises the tree of life.</title>
        <authorList>
            <person name="Parks D.H."/>
            <person name="Chuvochina M."/>
            <person name="Waite D.W."/>
            <person name="Rinke C."/>
            <person name="Skarshewski A."/>
            <person name="Chaumeil P.A."/>
            <person name="Hugenholtz P."/>
        </authorList>
    </citation>
    <scope>NUCLEOTIDE SEQUENCE [LARGE SCALE GENOMIC DNA]</scope>
    <source>
        <strain evidence="3">UBA8672</strain>
    </source>
</reference>
<dbReference type="EMBL" id="DPPF01000135">
    <property type="protein sequence ID" value="HCW93358.1"/>
    <property type="molecule type" value="Genomic_DNA"/>
</dbReference>
<dbReference type="SUPFAM" id="SSF89957">
    <property type="entry name" value="MTH1187/YkoF-like"/>
    <property type="match status" value="1"/>
</dbReference>
<evidence type="ECO:0000259" key="2">
    <source>
        <dbReference type="Pfam" id="PF01910"/>
    </source>
</evidence>
<dbReference type="PANTHER" id="PTHR33777:SF1">
    <property type="entry name" value="UPF0045 PROTEIN ECM15"/>
    <property type="match status" value="1"/>
</dbReference>
<comment type="caution">
    <text evidence="3">The sequence shown here is derived from an EMBL/GenBank/DDBJ whole genome shotgun (WGS) entry which is preliminary data.</text>
</comment>
<dbReference type="AlphaFoldDB" id="A0A3D5QCA6"/>
<dbReference type="InterPro" id="IPR051614">
    <property type="entry name" value="UPF0045_domain"/>
</dbReference>
<organism evidence="3 4">
    <name type="scientific">Flexistipes sinusarabici</name>
    <dbReference type="NCBI Taxonomy" id="2352"/>
    <lineage>
        <taxon>Bacteria</taxon>
        <taxon>Pseudomonadati</taxon>
        <taxon>Deferribacterota</taxon>
        <taxon>Deferribacteres</taxon>
        <taxon>Deferribacterales</taxon>
        <taxon>Flexistipitaceae</taxon>
        <taxon>Flexistipes</taxon>
    </lineage>
</organism>
<dbReference type="InterPro" id="IPR029756">
    <property type="entry name" value="MTH1187/YkoF-like"/>
</dbReference>